<dbReference type="Proteomes" id="UP001163321">
    <property type="component" value="Chromosome 7"/>
</dbReference>
<comment type="caution">
    <text evidence="1">The sequence shown here is derived from an EMBL/GenBank/DDBJ whole genome shotgun (WGS) entry which is preliminary data.</text>
</comment>
<protein>
    <submittedName>
        <fullName evidence="1">Uncharacterized protein</fullName>
    </submittedName>
</protein>
<evidence type="ECO:0000313" key="2">
    <source>
        <dbReference type="Proteomes" id="UP001163321"/>
    </source>
</evidence>
<keyword evidence="2" id="KW-1185">Reference proteome</keyword>
<name>A0ACC0VUQ7_9STRA</name>
<organism evidence="1 2">
    <name type="scientific">Peronosclerospora sorghi</name>
    <dbReference type="NCBI Taxonomy" id="230839"/>
    <lineage>
        <taxon>Eukaryota</taxon>
        <taxon>Sar</taxon>
        <taxon>Stramenopiles</taxon>
        <taxon>Oomycota</taxon>
        <taxon>Peronosporomycetes</taxon>
        <taxon>Peronosporales</taxon>
        <taxon>Peronosporaceae</taxon>
        <taxon>Peronosclerospora</taxon>
    </lineage>
</organism>
<accession>A0ACC0VUQ7</accession>
<evidence type="ECO:0000313" key="1">
    <source>
        <dbReference type="EMBL" id="KAI9909695.1"/>
    </source>
</evidence>
<reference evidence="1 2" key="1">
    <citation type="journal article" date="2022" name="bioRxiv">
        <title>The genome of the oomycete Peronosclerospora sorghi, a cosmopolitan pathogen of maize and sorghum, is inflated with dispersed pseudogenes.</title>
        <authorList>
            <person name="Fletcher K."/>
            <person name="Martin F."/>
            <person name="Isakeit T."/>
            <person name="Cavanaugh K."/>
            <person name="Magill C."/>
            <person name="Michelmore R."/>
        </authorList>
    </citation>
    <scope>NUCLEOTIDE SEQUENCE [LARGE SCALE GENOMIC DNA]</scope>
    <source>
        <strain evidence="1">P6</strain>
    </source>
</reference>
<dbReference type="EMBL" id="CM047586">
    <property type="protein sequence ID" value="KAI9909695.1"/>
    <property type="molecule type" value="Genomic_DNA"/>
</dbReference>
<gene>
    <name evidence="1" type="ORF">PsorP6_014642</name>
</gene>
<proteinExistence type="predicted"/>
<sequence>MERLCLLEPSLHSRKSASQGSLAFHTDADDPATPQGIDRIKRLGRGIELRFGRFRNCVDVEQHSGACAKANSDIHIRSSLCVPNIKRNGIRPEATKDIMNRLEAGSTDDSDICSTDAFTAALQVTELCHFPRNVNKS</sequence>